<feature type="chain" id="PRO_5017182814" evidence="1">
    <location>
        <begin position="30"/>
        <end position="200"/>
    </location>
</feature>
<keyword evidence="1" id="KW-0732">Signal</keyword>
<dbReference type="EMBL" id="QVMU01000026">
    <property type="protein sequence ID" value="RJX66674.1"/>
    <property type="molecule type" value="Genomic_DNA"/>
</dbReference>
<accession>A0A3A6QL86</accession>
<keyword evidence="3" id="KW-1185">Reference proteome</keyword>
<dbReference type="Proteomes" id="UP000273252">
    <property type="component" value="Unassembled WGS sequence"/>
</dbReference>
<feature type="signal peptide" evidence="1">
    <location>
        <begin position="1"/>
        <end position="29"/>
    </location>
</feature>
<evidence type="ECO:0000313" key="2">
    <source>
        <dbReference type="EMBL" id="RJX66674.1"/>
    </source>
</evidence>
<name>A0A3A6QL86_9VIBR</name>
<sequence length="200" mass="22009">MLKMNYFLSRSGLFLGLFLSVFISSTVLASDVFTLPDGRHVQLNEDFTWQYVTPENRVSETAEPIDATAKSATVIATTLIAKNENSAALNLGEPSLKLSDSGIEIQLDAAKYEDGQVVIPTTISNNSRNAVVDIEIEVTLSDTNGNVLAQEQVTVFRAIKRMAETYLRPKQVITGLDIQLNAQQATQYQMSAQVIEINNH</sequence>
<dbReference type="AlphaFoldDB" id="A0A3A6QL86"/>
<evidence type="ECO:0000256" key="1">
    <source>
        <dbReference type="SAM" id="SignalP"/>
    </source>
</evidence>
<reference evidence="2 3" key="1">
    <citation type="submission" date="2018-08" db="EMBL/GenBank/DDBJ databases">
        <title>Vibrio isolated from the Eastern China Marginal Seas.</title>
        <authorList>
            <person name="Li Y."/>
        </authorList>
    </citation>
    <scope>NUCLEOTIDE SEQUENCE [LARGE SCALE GENOMIC DNA]</scope>
    <source>
        <strain evidence="2 3">BEI233</strain>
    </source>
</reference>
<comment type="caution">
    <text evidence="2">The sequence shown here is derived from an EMBL/GenBank/DDBJ whole genome shotgun (WGS) entry which is preliminary data.</text>
</comment>
<organism evidence="2 3">
    <name type="scientific">Vibrio sinensis</name>
    <dbReference type="NCBI Taxonomy" id="2302434"/>
    <lineage>
        <taxon>Bacteria</taxon>
        <taxon>Pseudomonadati</taxon>
        <taxon>Pseudomonadota</taxon>
        <taxon>Gammaproteobacteria</taxon>
        <taxon>Vibrionales</taxon>
        <taxon>Vibrionaceae</taxon>
        <taxon>Vibrio</taxon>
    </lineage>
</organism>
<dbReference type="InterPro" id="IPR021501">
    <property type="entry name" value="DUF3157"/>
</dbReference>
<proteinExistence type="predicted"/>
<dbReference type="OrthoDB" id="5593708at2"/>
<dbReference type="Pfam" id="PF11355">
    <property type="entry name" value="DUF3157"/>
    <property type="match status" value="1"/>
</dbReference>
<gene>
    <name evidence="2" type="ORF">DZ860_19700</name>
</gene>
<evidence type="ECO:0000313" key="3">
    <source>
        <dbReference type="Proteomes" id="UP000273252"/>
    </source>
</evidence>
<protein>
    <submittedName>
        <fullName evidence="2">DUF3157 family protein</fullName>
    </submittedName>
</protein>